<name>A0A2I4GJ71_JUGRE</name>
<protein>
    <submittedName>
        <fullName evidence="2">Uncharacterized protein LOC109008343</fullName>
    </submittedName>
</protein>
<dbReference type="GeneID" id="109008343"/>
<reference evidence="2" key="1">
    <citation type="submission" date="2025-08" db="UniProtKB">
        <authorList>
            <consortium name="RefSeq"/>
        </authorList>
    </citation>
    <scope>IDENTIFICATION</scope>
    <source>
        <tissue evidence="2">Leaves</tissue>
    </source>
</reference>
<dbReference type="GO" id="GO:0003824">
    <property type="term" value="F:catalytic activity"/>
    <property type="evidence" value="ECO:0007669"/>
    <property type="project" value="InterPro"/>
</dbReference>
<dbReference type="RefSeq" id="XP_018843950.1">
    <property type="nucleotide sequence ID" value="XM_018988405.1"/>
</dbReference>
<dbReference type="Gramene" id="Jr01_25710_p1">
    <property type="protein sequence ID" value="cds.Jr01_25710_p1"/>
    <property type="gene ID" value="Jr01_25710"/>
</dbReference>
<keyword evidence="1" id="KW-1185">Reference proteome</keyword>
<evidence type="ECO:0000313" key="2">
    <source>
        <dbReference type="RefSeq" id="XP_018843950.1"/>
    </source>
</evidence>
<dbReference type="Pfam" id="PF03372">
    <property type="entry name" value="Exo_endo_phos"/>
    <property type="match status" value="1"/>
</dbReference>
<organism evidence="1 2">
    <name type="scientific">Juglans regia</name>
    <name type="common">English walnut</name>
    <dbReference type="NCBI Taxonomy" id="51240"/>
    <lineage>
        <taxon>Eukaryota</taxon>
        <taxon>Viridiplantae</taxon>
        <taxon>Streptophyta</taxon>
        <taxon>Embryophyta</taxon>
        <taxon>Tracheophyta</taxon>
        <taxon>Spermatophyta</taxon>
        <taxon>Magnoliopsida</taxon>
        <taxon>eudicotyledons</taxon>
        <taxon>Gunneridae</taxon>
        <taxon>Pentapetalae</taxon>
        <taxon>rosids</taxon>
        <taxon>fabids</taxon>
        <taxon>Fagales</taxon>
        <taxon>Juglandaceae</taxon>
        <taxon>Juglans</taxon>
    </lineage>
</organism>
<dbReference type="PANTHER" id="PTHR33710">
    <property type="entry name" value="BNAC02G09200D PROTEIN"/>
    <property type="match status" value="1"/>
</dbReference>
<dbReference type="OrthoDB" id="1930966at2759"/>
<proteinExistence type="predicted"/>
<dbReference type="AlphaFoldDB" id="A0A2I4GJ71"/>
<dbReference type="InterPro" id="IPR005135">
    <property type="entry name" value="Endo/exonuclease/phosphatase"/>
</dbReference>
<dbReference type="Gene3D" id="3.60.10.10">
    <property type="entry name" value="Endonuclease/exonuclease/phosphatase"/>
    <property type="match status" value="1"/>
</dbReference>
<sequence length="267" mass="30801">MIESVLVWNIHGLRTSRIRLKQLVNKWKVHIVVILEPFAREDKLPGLAIYLGFQSYCSNEVVGKKVWLLWQDVFEVDIIDMSDQFLTSCFRVADQKLVLTFVYAKCTYQERKDLWQALECHDGDLPWLVAGDFNIICNDGELIGGNPRALVAMEEFNQSLNSCGFLELPVKGRRLSWCNGQSGCARSWAHLDHVVMNTRFLRGYPSVSMEYVNWKISDHCPMIIRGSMMEDRYGLVPFKFQNMWTIHASFQECVAAVWREPVEGNGL</sequence>
<evidence type="ECO:0000313" key="1">
    <source>
        <dbReference type="Proteomes" id="UP000235220"/>
    </source>
</evidence>
<dbReference type="InterPro" id="IPR036691">
    <property type="entry name" value="Endo/exonu/phosph_ase_sf"/>
</dbReference>
<dbReference type="Proteomes" id="UP000235220">
    <property type="component" value="Chromosome 1"/>
</dbReference>
<accession>A0A2I4GJ71</accession>
<gene>
    <name evidence="2" type="primary">LOC109008343</name>
</gene>
<dbReference type="SUPFAM" id="SSF56219">
    <property type="entry name" value="DNase I-like"/>
    <property type="match status" value="1"/>
</dbReference>
<dbReference type="PANTHER" id="PTHR33710:SF13">
    <property type="entry name" value="ENDONUCLEASE_EXONUCLEASE_PHOSPHATASE FAMILY PROTEIN"/>
    <property type="match status" value="1"/>
</dbReference>
<dbReference type="KEGG" id="jre:109008343"/>